<evidence type="ECO:0000259" key="2">
    <source>
        <dbReference type="Pfam" id="PF07992"/>
    </source>
</evidence>
<evidence type="ECO:0000313" key="4">
    <source>
        <dbReference type="Proteomes" id="UP000199245"/>
    </source>
</evidence>
<dbReference type="GO" id="GO:0004497">
    <property type="term" value="F:monooxygenase activity"/>
    <property type="evidence" value="ECO:0007669"/>
    <property type="project" value="TreeGrafter"/>
</dbReference>
<dbReference type="AlphaFoldDB" id="A0A1G6QP87"/>
<dbReference type="EMBL" id="FMZW01000006">
    <property type="protein sequence ID" value="SDC94139.1"/>
    <property type="molecule type" value="Genomic_DNA"/>
</dbReference>
<dbReference type="Pfam" id="PF07992">
    <property type="entry name" value="Pyr_redox_2"/>
    <property type="match status" value="1"/>
</dbReference>
<dbReference type="Gene3D" id="3.50.50.60">
    <property type="entry name" value="FAD/NAD(P)-binding domain"/>
    <property type="match status" value="1"/>
</dbReference>
<name>A0A1G6QP87_9BRAD</name>
<gene>
    <name evidence="3" type="ORF">SAMN05216337_100660</name>
</gene>
<keyword evidence="1" id="KW-0560">Oxidoreductase</keyword>
<feature type="domain" description="FAD/NAD(P)-binding" evidence="2">
    <location>
        <begin position="34"/>
        <end position="251"/>
    </location>
</feature>
<accession>A0A1G6QP87</accession>
<evidence type="ECO:0000256" key="1">
    <source>
        <dbReference type="ARBA" id="ARBA00023002"/>
    </source>
</evidence>
<protein>
    <submittedName>
        <fullName evidence="3">Predicted flavoprotein CzcO associated with the cation diffusion facilitator CzcD</fullName>
    </submittedName>
</protein>
<dbReference type="GO" id="GO:0050660">
    <property type="term" value="F:flavin adenine dinucleotide binding"/>
    <property type="evidence" value="ECO:0007669"/>
    <property type="project" value="TreeGrafter"/>
</dbReference>
<dbReference type="InterPro" id="IPR050982">
    <property type="entry name" value="Auxin_biosynth/cation_transpt"/>
</dbReference>
<dbReference type="InterPro" id="IPR023753">
    <property type="entry name" value="FAD/NAD-binding_dom"/>
</dbReference>
<reference evidence="3 4" key="1">
    <citation type="submission" date="2016-10" db="EMBL/GenBank/DDBJ databases">
        <authorList>
            <person name="de Groot N.N."/>
        </authorList>
    </citation>
    <scope>NUCLEOTIDE SEQUENCE [LARGE SCALE GENOMIC DNA]</scope>
    <source>
        <strain evidence="3 4">R5</strain>
    </source>
</reference>
<dbReference type="PANTHER" id="PTHR43539:SF91">
    <property type="entry name" value="FAD-DEPENDENT URATE HYDROXYLASE"/>
    <property type="match status" value="1"/>
</dbReference>
<evidence type="ECO:0000313" key="3">
    <source>
        <dbReference type="EMBL" id="SDC94139.1"/>
    </source>
</evidence>
<dbReference type="PANTHER" id="PTHR43539">
    <property type="entry name" value="FLAVIN-BINDING MONOOXYGENASE-LIKE PROTEIN (AFU_ORTHOLOGUE AFUA_4G09220)"/>
    <property type="match status" value="1"/>
</dbReference>
<organism evidence="3 4">
    <name type="scientific">Bradyrhizobium brasilense</name>
    <dbReference type="NCBI Taxonomy" id="1419277"/>
    <lineage>
        <taxon>Bacteria</taxon>
        <taxon>Pseudomonadati</taxon>
        <taxon>Pseudomonadota</taxon>
        <taxon>Alphaproteobacteria</taxon>
        <taxon>Hyphomicrobiales</taxon>
        <taxon>Nitrobacteraceae</taxon>
        <taxon>Bradyrhizobium</taxon>
    </lineage>
</organism>
<dbReference type="Proteomes" id="UP000199245">
    <property type="component" value="Unassembled WGS sequence"/>
</dbReference>
<dbReference type="InterPro" id="IPR036188">
    <property type="entry name" value="FAD/NAD-bd_sf"/>
</dbReference>
<proteinExistence type="predicted"/>
<dbReference type="RefSeq" id="WP_092081429.1">
    <property type="nucleotide sequence ID" value="NZ_FMZW01000006.1"/>
</dbReference>
<sequence length="478" mass="51800">MPQSDPDSVAREALRLIGADPQNWVPDRYGIDHNVVVVGGGQSGAAFAFAFRRAGIGKVSVIDAAADASKAGVWLTSARMHKLRTPKTLPGPELGLPGLGFQVWYETRHGAAAFDALDRIPRLDWAAYLDWYRRVTGAGIRYGTRLLRIEPAADHLRLHLERSGGTTIETTRKLVLATGFAGSGGAYVPDALRVLPKRFRAHTSEKIDFRTLRGLSVAVVGSAASAFDAAAAALEAGARDVHLFARRETLAALPVIRIRGYPGAYDNYGSLPDAVRWHQAIRFRQAGSTPPPDAISRAVAFPNFHLHLGAPWTSAQLKGGRPVAITPQGEFAFDFAIAGTGYAVDLGAQSELGDFADEVLLWRDRFVPPDDEKDDRLAAYPYLGSGHEYLEKVPGRAPYLKDIHVFNPAAFVSFGLPIGDVPSFKRDIPGITARISRDLFLADLASHEARINGEIAEDFTAELYAPAVWRPPQPVAAE</sequence>
<dbReference type="SUPFAM" id="SSF51905">
    <property type="entry name" value="FAD/NAD(P)-binding domain"/>
    <property type="match status" value="1"/>
</dbReference>